<dbReference type="SUPFAM" id="SSF82771">
    <property type="entry name" value="GIY-YIG endonuclease"/>
    <property type="match status" value="1"/>
</dbReference>
<organism evidence="2 3">
    <name type="scientific">Capsulimonas corticalis</name>
    <dbReference type="NCBI Taxonomy" id="2219043"/>
    <lineage>
        <taxon>Bacteria</taxon>
        <taxon>Bacillati</taxon>
        <taxon>Armatimonadota</taxon>
        <taxon>Armatimonadia</taxon>
        <taxon>Capsulimonadales</taxon>
        <taxon>Capsulimonadaceae</taxon>
        <taxon>Capsulimonas</taxon>
    </lineage>
</organism>
<dbReference type="FunCoup" id="A0A402CQU8">
    <property type="interactions" value="377"/>
</dbReference>
<keyword evidence="1" id="KW-0963">Cytoplasm</keyword>
<dbReference type="Pfam" id="PF14520">
    <property type="entry name" value="HHH_5"/>
    <property type="match status" value="1"/>
</dbReference>
<evidence type="ECO:0000256" key="1">
    <source>
        <dbReference type="HAMAP-Rule" id="MF_00203"/>
    </source>
</evidence>
<comment type="function">
    <text evidence="1">The UvrABC repair system catalyzes the recognition and processing of DNA lesions. UvrC both incises the 5' and 3' sides of the lesion. The N-terminal half is responsible for the 3' incision and the C-terminal half is responsible for the 5' incision.</text>
</comment>
<dbReference type="PROSITE" id="PS50165">
    <property type="entry name" value="UVRC"/>
    <property type="match status" value="1"/>
</dbReference>
<dbReference type="InterPro" id="IPR001162">
    <property type="entry name" value="UvrC_RNase_H_dom"/>
</dbReference>
<dbReference type="PROSITE" id="PS50151">
    <property type="entry name" value="UVR"/>
    <property type="match status" value="1"/>
</dbReference>
<evidence type="ECO:0000313" key="3">
    <source>
        <dbReference type="Proteomes" id="UP000287394"/>
    </source>
</evidence>
<gene>
    <name evidence="1 2" type="primary">uvrC</name>
    <name evidence="2" type="ORF">CCAX7_65310</name>
</gene>
<dbReference type="Gene3D" id="3.30.420.340">
    <property type="entry name" value="UvrC, RNAse H endonuclease domain"/>
    <property type="match status" value="1"/>
</dbReference>
<dbReference type="PANTHER" id="PTHR30562">
    <property type="entry name" value="UVRC/OXIDOREDUCTASE"/>
    <property type="match status" value="1"/>
</dbReference>
<keyword evidence="1" id="KW-0742">SOS response</keyword>
<dbReference type="InterPro" id="IPR036876">
    <property type="entry name" value="UVR_dom_sf"/>
</dbReference>
<dbReference type="InterPro" id="IPR010994">
    <property type="entry name" value="RuvA_2-like"/>
</dbReference>
<dbReference type="SUPFAM" id="SSF46600">
    <property type="entry name" value="C-terminal UvrC-binding domain of UvrB"/>
    <property type="match status" value="1"/>
</dbReference>
<dbReference type="Pfam" id="PF01541">
    <property type="entry name" value="GIY-YIG"/>
    <property type="match status" value="1"/>
</dbReference>
<dbReference type="InterPro" id="IPR004791">
    <property type="entry name" value="UvrC"/>
</dbReference>
<keyword evidence="1" id="KW-0227">DNA damage</keyword>
<dbReference type="Pfam" id="PF22920">
    <property type="entry name" value="UvrC_RNaseH"/>
    <property type="match status" value="1"/>
</dbReference>
<dbReference type="EMBL" id="AP025739">
    <property type="protein sequence ID" value="BDI34480.1"/>
    <property type="molecule type" value="Genomic_DNA"/>
</dbReference>
<dbReference type="InterPro" id="IPR050066">
    <property type="entry name" value="UvrABC_protein_C"/>
</dbReference>
<reference evidence="2 3" key="1">
    <citation type="journal article" date="2019" name="Int. J. Syst. Evol. Microbiol.">
        <title>Capsulimonas corticalis gen. nov., sp. nov., an aerobic capsulated bacterium, of a novel bacterial order, Capsulimonadales ord. nov., of the class Armatimonadia of the phylum Armatimonadetes.</title>
        <authorList>
            <person name="Li J."/>
            <person name="Kudo C."/>
            <person name="Tonouchi A."/>
        </authorList>
    </citation>
    <scope>NUCLEOTIDE SEQUENCE [LARGE SCALE GENOMIC DNA]</scope>
    <source>
        <strain evidence="2 3">AX-7</strain>
    </source>
</reference>
<dbReference type="InterPro" id="IPR035901">
    <property type="entry name" value="GIY-YIG_endonuc_sf"/>
</dbReference>
<keyword evidence="3" id="KW-1185">Reference proteome</keyword>
<protein>
    <recommendedName>
        <fullName evidence="1">UvrABC system protein C</fullName>
        <shortName evidence="1">Protein UvrC</shortName>
    </recommendedName>
    <alternativeName>
        <fullName evidence="1">Excinuclease ABC subunit C</fullName>
    </alternativeName>
</protein>
<comment type="similarity">
    <text evidence="1">Belongs to the UvrC family.</text>
</comment>
<name>A0A402CQU8_9BACT</name>
<dbReference type="GO" id="GO:0009432">
    <property type="term" value="P:SOS response"/>
    <property type="evidence" value="ECO:0007669"/>
    <property type="project" value="UniProtKB-UniRule"/>
</dbReference>
<dbReference type="Proteomes" id="UP000287394">
    <property type="component" value="Chromosome"/>
</dbReference>
<evidence type="ECO:0000313" key="2">
    <source>
        <dbReference type="EMBL" id="BDI34480.1"/>
    </source>
</evidence>
<dbReference type="AlphaFoldDB" id="A0A402CQU8"/>
<dbReference type="InterPro" id="IPR000305">
    <property type="entry name" value="GIY-YIG_endonuc"/>
</dbReference>
<dbReference type="Pfam" id="PF02151">
    <property type="entry name" value="UVR"/>
    <property type="match status" value="1"/>
</dbReference>
<dbReference type="HAMAP" id="MF_00203">
    <property type="entry name" value="UvrC"/>
    <property type="match status" value="1"/>
</dbReference>
<keyword evidence="1" id="KW-0228">DNA excision</keyword>
<proteinExistence type="inferred from homology"/>
<dbReference type="PROSITE" id="PS50164">
    <property type="entry name" value="GIY_YIG"/>
    <property type="match status" value="1"/>
</dbReference>
<dbReference type="GO" id="GO:0009380">
    <property type="term" value="C:excinuclease repair complex"/>
    <property type="evidence" value="ECO:0007669"/>
    <property type="project" value="InterPro"/>
</dbReference>
<dbReference type="Pfam" id="PF08459">
    <property type="entry name" value="UvrC_RNaseH_dom"/>
    <property type="match status" value="1"/>
</dbReference>
<dbReference type="CDD" id="cd10434">
    <property type="entry name" value="GIY-YIG_UvrC_Cho"/>
    <property type="match status" value="1"/>
</dbReference>
<dbReference type="RefSeq" id="WP_119319841.1">
    <property type="nucleotide sequence ID" value="NZ_AP025739.1"/>
</dbReference>
<dbReference type="GO" id="GO:0003677">
    <property type="term" value="F:DNA binding"/>
    <property type="evidence" value="ECO:0007669"/>
    <property type="project" value="UniProtKB-UniRule"/>
</dbReference>
<keyword evidence="1" id="KW-0234">DNA repair</keyword>
<dbReference type="SMART" id="SM00465">
    <property type="entry name" value="GIYc"/>
    <property type="match status" value="1"/>
</dbReference>
<sequence length="617" mass="70009">MVARIPSLEEKLKGLPTQPGCYLYKDAAGEIIYVGKAINLRNRVRSYFQKSAKHSPKTRKLISRTVDLDYIVVDSELEALILECNLIKEHRPHYNIRLRDDKQYPYLVLTMNEPYPRLLVTRRVKKDGAKYFGPFTNSRAVWDSLRLIYRLFPLVTCRKRWDNSPVQRPCLYHHMGRCPHAPCAGLANSEEYRKMVDDVAMFLDGKQEKLVQQLRAEMEEASEDLQFERAARLRDQIAAVETLIERQKVVSTNAADQDVVAIVNDHGESAVQMFFIRNGKLIGQEHFMLEGLEDEEGVENATGEFLKQYYQDAAYVPTEIILPTHVEETVIIEQWLRQKKGTKVTLTVPERGGKKQLLDMAIGNAKLALEQMRTNTLTEYDRTMGALMELQDALGIDTPLERIEAYDISTIQGSFSVGGMVVFKEGKPAKSEYRRFKIQKPTNTGEPNDFAMMREVLTRRLKEAKSGNPKFSTLPDLMLIDGGKGQLGVAVSVAKELDVELNMIGLAKQFELVYQPGQAQPLALPKNSQALFLLQRIRDEVHRYSVTYHRTLRGKNATLSVLDTIPGIGLTRRRELLKFFGSVERMKNASVDQLAAAPAMNKRLAATIHKMLHGNAA</sequence>
<dbReference type="Gene3D" id="4.10.860.10">
    <property type="entry name" value="UVR domain"/>
    <property type="match status" value="1"/>
</dbReference>
<dbReference type="InterPro" id="IPR047296">
    <property type="entry name" value="GIY-YIG_UvrC_Cho"/>
</dbReference>
<keyword evidence="1" id="KW-0267">Excision nuclease</keyword>
<dbReference type="Gene3D" id="3.40.1440.10">
    <property type="entry name" value="GIY-YIG endonuclease"/>
    <property type="match status" value="1"/>
</dbReference>
<dbReference type="InterPro" id="IPR038476">
    <property type="entry name" value="UvrC_RNase_H_dom_sf"/>
</dbReference>
<dbReference type="NCBIfam" id="NF001824">
    <property type="entry name" value="PRK00558.1-5"/>
    <property type="match status" value="1"/>
</dbReference>
<dbReference type="Gene3D" id="1.10.150.20">
    <property type="entry name" value="5' to 3' exonuclease, C-terminal subdomain"/>
    <property type="match status" value="1"/>
</dbReference>
<accession>A0A402CQU8</accession>
<dbReference type="GO" id="GO:0009381">
    <property type="term" value="F:excinuclease ABC activity"/>
    <property type="evidence" value="ECO:0007669"/>
    <property type="project" value="UniProtKB-UniRule"/>
</dbReference>
<dbReference type="SUPFAM" id="SSF47781">
    <property type="entry name" value="RuvA domain 2-like"/>
    <property type="match status" value="1"/>
</dbReference>
<dbReference type="NCBIfam" id="TIGR00194">
    <property type="entry name" value="uvrC"/>
    <property type="match status" value="1"/>
</dbReference>
<dbReference type="PANTHER" id="PTHR30562:SF1">
    <property type="entry name" value="UVRABC SYSTEM PROTEIN C"/>
    <property type="match status" value="1"/>
</dbReference>
<dbReference type="InterPro" id="IPR001943">
    <property type="entry name" value="UVR_dom"/>
</dbReference>
<comment type="subunit">
    <text evidence="1">Interacts with UvrB in an incision complex.</text>
</comment>
<dbReference type="GO" id="GO:0006289">
    <property type="term" value="P:nucleotide-excision repair"/>
    <property type="evidence" value="ECO:0007669"/>
    <property type="project" value="UniProtKB-UniRule"/>
</dbReference>
<dbReference type="KEGG" id="ccot:CCAX7_65310"/>
<dbReference type="GO" id="GO:0005737">
    <property type="term" value="C:cytoplasm"/>
    <property type="evidence" value="ECO:0007669"/>
    <property type="project" value="UniProtKB-SubCell"/>
</dbReference>
<dbReference type="FunFam" id="3.40.1440.10:FF:000001">
    <property type="entry name" value="UvrABC system protein C"/>
    <property type="match status" value="1"/>
</dbReference>
<comment type="subcellular location">
    <subcellularLocation>
        <location evidence="1">Cytoplasm</location>
    </subcellularLocation>
</comment>
<dbReference type="OrthoDB" id="9804933at2"/>